<feature type="compositionally biased region" description="Polar residues" evidence="1">
    <location>
        <begin position="314"/>
        <end position="325"/>
    </location>
</feature>
<evidence type="ECO:0000313" key="3">
    <source>
        <dbReference type="Proteomes" id="UP000816034"/>
    </source>
</evidence>
<feature type="region of interest" description="Disordered" evidence="1">
    <location>
        <begin position="1"/>
        <end position="28"/>
    </location>
</feature>
<dbReference type="AlphaFoldDB" id="A0AA88GJU2"/>
<evidence type="ECO:0000313" key="2">
    <source>
        <dbReference type="EMBL" id="KAG2377766.1"/>
    </source>
</evidence>
<comment type="caution">
    <text evidence="2">The sequence shown here is derived from an EMBL/GenBank/DDBJ whole genome shotgun (WGS) entry which is preliminary data.</text>
</comment>
<dbReference type="EMBL" id="PYSW02000036">
    <property type="protein sequence ID" value="KAG2377766.1"/>
    <property type="molecule type" value="Genomic_DNA"/>
</dbReference>
<feature type="compositionally biased region" description="Low complexity" evidence="1">
    <location>
        <begin position="287"/>
        <end position="302"/>
    </location>
</feature>
<name>A0AA88GJU2_NAELO</name>
<organism evidence="2 3">
    <name type="scientific">Naegleria lovaniensis</name>
    <name type="common">Amoeba</name>
    <dbReference type="NCBI Taxonomy" id="51637"/>
    <lineage>
        <taxon>Eukaryota</taxon>
        <taxon>Discoba</taxon>
        <taxon>Heterolobosea</taxon>
        <taxon>Tetramitia</taxon>
        <taxon>Eutetramitia</taxon>
        <taxon>Vahlkampfiidae</taxon>
        <taxon>Naegleria</taxon>
    </lineage>
</organism>
<feature type="region of interest" description="Disordered" evidence="1">
    <location>
        <begin position="220"/>
        <end position="262"/>
    </location>
</feature>
<gene>
    <name evidence="2" type="ORF">C9374_008851</name>
</gene>
<feature type="compositionally biased region" description="Low complexity" evidence="1">
    <location>
        <begin position="1"/>
        <end position="16"/>
    </location>
</feature>
<protein>
    <submittedName>
        <fullName evidence="2">Uncharacterized protein</fullName>
    </submittedName>
</protein>
<feature type="compositionally biased region" description="Polar residues" evidence="1">
    <location>
        <begin position="220"/>
        <end position="235"/>
    </location>
</feature>
<dbReference type="RefSeq" id="XP_044545028.1">
    <property type="nucleotide sequence ID" value="XM_044698973.1"/>
</dbReference>
<proteinExistence type="predicted"/>
<dbReference type="Proteomes" id="UP000816034">
    <property type="component" value="Unassembled WGS sequence"/>
</dbReference>
<sequence>MVPITSSLSSLSVSSSERTNNQVNDDHLIHSPTTCRGFTQDFTVRNNHASHRMKGKCPNHRLVVHQEQTQQNEHVVVYPPTSNLSTNIGGSPLKGCYPPMEYSPTTVKCQDQQREYQNSNNMQIMATSSNPVKRFSSVTPSSNNLNNYASSNSISSSTTHNASNFATFQHSPQIIRWNYKKTSSPPSIISSSCMSPSNKISKKQHSKFVNYGSSSGQLYFINQPNNTTRSKSVTTPPASSPLLPPSQNVKKSPQPLHTRRGKIKEYVFVKQFKKEDLNQEQQEKAASPMSSSSNSVSSLGNSQQEKDLDFPRCTSMNNHSPMNTTNTDSIHVVIANDSSLVPSISTSVENNGTQHKPSMVRTSISWAEILN</sequence>
<dbReference type="GeneID" id="68101305"/>
<evidence type="ECO:0000256" key="1">
    <source>
        <dbReference type="SAM" id="MobiDB-lite"/>
    </source>
</evidence>
<accession>A0AA88GJU2</accession>
<keyword evidence="3" id="KW-1185">Reference proteome</keyword>
<feature type="region of interest" description="Disordered" evidence="1">
    <location>
        <begin position="278"/>
        <end position="325"/>
    </location>
</feature>
<reference evidence="2 3" key="1">
    <citation type="journal article" date="2018" name="BMC Genomics">
        <title>The genome of Naegleria lovaniensis, the basis for a comparative approach to unravel pathogenicity factors of the human pathogenic amoeba N. fowleri.</title>
        <authorList>
            <person name="Liechti N."/>
            <person name="Schurch N."/>
            <person name="Bruggmann R."/>
            <person name="Wittwer M."/>
        </authorList>
    </citation>
    <scope>NUCLEOTIDE SEQUENCE [LARGE SCALE GENOMIC DNA]</scope>
    <source>
        <strain evidence="2 3">ATCC 30569</strain>
    </source>
</reference>